<dbReference type="AlphaFoldDB" id="A0A835Y5F7"/>
<dbReference type="Proteomes" id="UP000612055">
    <property type="component" value="Unassembled WGS sequence"/>
</dbReference>
<accession>A0A835Y5F7</accession>
<dbReference type="EMBL" id="JAEHOE010000026">
    <property type="protein sequence ID" value="KAG2495068.1"/>
    <property type="molecule type" value="Genomic_DNA"/>
</dbReference>
<organism evidence="2 3">
    <name type="scientific">Edaphochlamys debaryana</name>
    <dbReference type="NCBI Taxonomy" id="47281"/>
    <lineage>
        <taxon>Eukaryota</taxon>
        <taxon>Viridiplantae</taxon>
        <taxon>Chlorophyta</taxon>
        <taxon>core chlorophytes</taxon>
        <taxon>Chlorophyceae</taxon>
        <taxon>CS clade</taxon>
        <taxon>Chlamydomonadales</taxon>
        <taxon>Chlamydomonadales incertae sedis</taxon>
        <taxon>Edaphochlamys</taxon>
    </lineage>
</organism>
<reference evidence="2" key="1">
    <citation type="journal article" date="2020" name="bioRxiv">
        <title>Comparative genomics of Chlamydomonas.</title>
        <authorList>
            <person name="Craig R.J."/>
            <person name="Hasan A.R."/>
            <person name="Ness R.W."/>
            <person name="Keightley P.D."/>
        </authorList>
    </citation>
    <scope>NUCLEOTIDE SEQUENCE</scope>
    <source>
        <strain evidence="2">CCAP 11/70</strain>
    </source>
</reference>
<feature type="region of interest" description="Disordered" evidence="1">
    <location>
        <begin position="223"/>
        <end position="265"/>
    </location>
</feature>
<comment type="caution">
    <text evidence="2">The sequence shown here is derived from an EMBL/GenBank/DDBJ whole genome shotgun (WGS) entry which is preliminary data.</text>
</comment>
<proteinExistence type="predicted"/>
<feature type="region of interest" description="Disordered" evidence="1">
    <location>
        <begin position="403"/>
        <end position="433"/>
    </location>
</feature>
<feature type="compositionally biased region" description="Basic and acidic residues" evidence="1">
    <location>
        <begin position="403"/>
        <end position="415"/>
    </location>
</feature>
<feature type="region of interest" description="Disordered" evidence="1">
    <location>
        <begin position="1"/>
        <end position="34"/>
    </location>
</feature>
<evidence type="ECO:0000313" key="2">
    <source>
        <dbReference type="EMBL" id="KAG2495068.1"/>
    </source>
</evidence>
<protein>
    <submittedName>
        <fullName evidence="2">Uncharacterized protein</fullName>
    </submittedName>
</protein>
<evidence type="ECO:0000256" key="1">
    <source>
        <dbReference type="SAM" id="MobiDB-lite"/>
    </source>
</evidence>
<sequence length="521" mass="54293">MTSVLHALTPSGGGPRGLVRGQGAGGSSERLTAEGSLRTSKMYEEADDFARRMGEFERGLTTFQRATADFIESLLPMMSAPLPRVWDQLPDGGLAEPLRARLSHAYPSEMLGADADINGIRAAVLDTERRLATGISRPLAQWREALDTARQRLPEVHRLRRELLREQSSLDKTTARAERRHRRDVGLDEPHGVSGLLFRCTHPRSASPVGRGRVAAADAGDVGAGAGGAATDSEADARTASPGGRGRGVGERSSGPGAVRPFREEFRAEERNMKTVYRARRHEAILKSFVEQEGLLNEQLSGLCRDASWLKSYMIASLVASKEGLQSTVYHLGSTKQPVPGHAEGLPAGLRGGVGRNDHLVREVPKFLADRTSRMQALERLRGRMGREGLHAHRAVASPMELHARGDVSGREKVPPARRGAADTPLGGGTEAAGFTGAAGASGAGTGTGMAPLGMSAAGSFAAAPAPAGADMGRTPALGGTGVGGTTTAAQGGLGGVAPGKLAVIGDTVVPVPMAGPVTVG</sequence>
<feature type="compositionally biased region" description="Gly residues" evidence="1">
    <location>
        <begin position="11"/>
        <end position="26"/>
    </location>
</feature>
<gene>
    <name evidence="2" type="ORF">HYH03_006679</name>
</gene>
<dbReference type="OrthoDB" id="540870at2759"/>
<keyword evidence="3" id="KW-1185">Reference proteome</keyword>
<evidence type="ECO:0000313" key="3">
    <source>
        <dbReference type="Proteomes" id="UP000612055"/>
    </source>
</evidence>
<name>A0A835Y5F7_9CHLO</name>